<dbReference type="PANTHER" id="PTHR47213">
    <property type="entry name" value="OS07G0567300 PROTEIN"/>
    <property type="match status" value="1"/>
</dbReference>
<organism evidence="1 2">
    <name type="scientific">Carnegiea gigantea</name>
    <dbReference type="NCBI Taxonomy" id="171969"/>
    <lineage>
        <taxon>Eukaryota</taxon>
        <taxon>Viridiplantae</taxon>
        <taxon>Streptophyta</taxon>
        <taxon>Embryophyta</taxon>
        <taxon>Tracheophyta</taxon>
        <taxon>Spermatophyta</taxon>
        <taxon>Magnoliopsida</taxon>
        <taxon>eudicotyledons</taxon>
        <taxon>Gunneridae</taxon>
        <taxon>Pentapetalae</taxon>
        <taxon>Caryophyllales</taxon>
        <taxon>Cactineae</taxon>
        <taxon>Cactaceae</taxon>
        <taxon>Cactoideae</taxon>
        <taxon>Echinocereeae</taxon>
        <taxon>Carnegiea</taxon>
    </lineage>
</organism>
<accession>A0A9Q1KJX8</accession>
<dbReference type="EMBL" id="JAKOGI010000104">
    <property type="protein sequence ID" value="KAJ8444186.1"/>
    <property type="molecule type" value="Genomic_DNA"/>
</dbReference>
<proteinExistence type="predicted"/>
<evidence type="ECO:0000313" key="1">
    <source>
        <dbReference type="EMBL" id="KAJ8444186.1"/>
    </source>
</evidence>
<evidence type="ECO:0000313" key="2">
    <source>
        <dbReference type="Proteomes" id="UP001153076"/>
    </source>
</evidence>
<comment type="caution">
    <text evidence="1">The sequence shown here is derived from an EMBL/GenBank/DDBJ whole genome shotgun (WGS) entry which is preliminary data.</text>
</comment>
<dbReference type="OrthoDB" id="1635740at2759"/>
<name>A0A9Q1KJX8_9CARY</name>
<sequence>MRSIEQQTPRLIDSTPVVFFVKESNLKFSIAHFDFPSPEHHGIQYQIDLSMMFTRTTDLTPLALAWNSNIKQKDGIECSRSSLCCLDQSQAKSGWRERAIWIQCAAEKKSLSIKLLLFVLFLSMYFAATPNDSERTHQDALFRKILDESYTFHFWNSLTSALVPEPDSLLKAQVQMSQCSGNVILNFKR</sequence>
<dbReference type="AlphaFoldDB" id="A0A9Q1KJX8"/>
<reference evidence="1" key="1">
    <citation type="submission" date="2022-04" db="EMBL/GenBank/DDBJ databases">
        <title>Carnegiea gigantea Genome sequencing and assembly v2.</title>
        <authorList>
            <person name="Copetti D."/>
            <person name="Sanderson M.J."/>
            <person name="Burquez A."/>
            <person name="Wojciechowski M.F."/>
        </authorList>
    </citation>
    <scope>NUCLEOTIDE SEQUENCE</scope>
    <source>
        <strain evidence="1">SGP5-SGP5p</strain>
        <tissue evidence="1">Aerial part</tissue>
    </source>
</reference>
<dbReference type="InterPro" id="IPR044789">
    <property type="entry name" value="Put_A1-4-GlycosylTfrase_plant"/>
</dbReference>
<keyword evidence="2" id="KW-1185">Reference proteome</keyword>
<protein>
    <submittedName>
        <fullName evidence="1">Uncharacterized protein</fullName>
    </submittedName>
</protein>
<gene>
    <name evidence="1" type="ORF">Cgig2_031006</name>
</gene>
<dbReference type="Proteomes" id="UP001153076">
    <property type="component" value="Unassembled WGS sequence"/>
</dbReference>
<dbReference type="PANTHER" id="PTHR47213:SF1">
    <property type="entry name" value="OS07G0567300 PROTEIN"/>
    <property type="match status" value="1"/>
</dbReference>